<dbReference type="InterPro" id="IPR050858">
    <property type="entry name" value="Mal-CoA-ACP_Trans/PKS_FabD"/>
</dbReference>
<feature type="active site" evidence="5">
    <location>
        <position position="91"/>
    </location>
</feature>
<dbReference type="EC" id="2.3.1.39" evidence="4"/>
<dbReference type="RefSeq" id="WP_070109904.1">
    <property type="nucleotide sequence ID" value="NZ_LZFO01000010.1"/>
</dbReference>
<dbReference type="PANTHER" id="PTHR42681:SF1">
    <property type="entry name" value="MALONYL-COA-ACYL CARRIER PROTEIN TRANSACYLASE, MITOCHONDRIAL"/>
    <property type="match status" value="1"/>
</dbReference>
<gene>
    <name evidence="7" type="primary">fabD</name>
    <name evidence="7" type="ORF">CLOACE_09630</name>
</gene>
<dbReference type="PIRSF" id="PIRSF000446">
    <property type="entry name" value="Mct"/>
    <property type="match status" value="1"/>
</dbReference>
<dbReference type="InterPro" id="IPR016036">
    <property type="entry name" value="Malonyl_transacylase_ACP-bd"/>
</dbReference>
<name>A0A1E8EZN8_9CLOT</name>
<dbReference type="SMART" id="SM00827">
    <property type="entry name" value="PKS_AT"/>
    <property type="match status" value="1"/>
</dbReference>
<comment type="catalytic activity">
    <reaction evidence="3 4">
        <text>holo-[ACP] + malonyl-CoA = malonyl-[ACP] + CoA</text>
        <dbReference type="Rhea" id="RHEA:41792"/>
        <dbReference type="Rhea" id="RHEA-COMP:9623"/>
        <dbReference type="Rhea" id="RHEA-COMP:9685"/>
        <dbReference type="ChEBI" id="CHEBI:57287"/>
        <dbReference type="ChEBI" id="CHEBI:57384"/>
        <dbReference type="ChEBI" id="CHEBI:64479"/>
        <dbReference type="ChEBI" id="CHEBI:78449"/>
        <dbReference type="EC" id="2.3.1.39"/>
    </reaction>
</comment>
<evidence type="ECO:0000256" key="3">
    <source>
        <dbReference type="ARBA" id="ARBA00048462"/>
    </source>
</evidence>
<protein>
    <recommendedName>
        <fullName evidence="4">Malonyl CoA-acyl carrier protein transacylase</fullName>
        <ecNumber evidence="4">2.3.1.39</ecNumber>
    </recommendedName>
</protein>
<feature type="active site" evidence="5">
    <location>
        <position position="199"/>
    </location>
</feature>
<dbReference type="NCBIfam" id="TIGR00128">
    <property type="entry name" value="fabD"/>
    <property type="match status" value="1"/>
</dbReference>
<dbReference type="Gene3D" id="3.30.70.250">
    <property type="entry name" value="Malonyl-CoA ACP transacylase, ACP-binding"/>
    <property type="match status" value="1"/>
</dbReference>
<dbReference type="SUPFAM" id="SSF52151">
    <property type="entry name" value="FabD/lysophospholipase-like"/>
    <property type="match status" value="1"/>
</dbReference>
<dbReference type="GO" id="GO:0006633">
    <property type="term" value="P:fatty acid biosynthetic process"/>
    <property type="evidence" value="ECO:0007669"/>
    <property type="project" value="TreeGrafter"/>
</dbReference>
<keyword evidence="8" id="KW-1185">Reference proteome</keyword>
<dbReference type="STRING" id="1121290.CLAOCE_09630"/>
<comment type="similarity">
    <text evidence="4">Belongs to the fabD family.</text>
</comment>
<evidence type="ECO:0000313" key="7">
    <source>
        <dbReference type="EMBL" id="OFI06621.1"/>
    </source>
</evidence>
<dbReference type="Gene3D" id="3.40.366.10">
    <property type="entry name" value="Malonyl-Coenzyme A Acyl Carrier Protein, domain 2"/>
    <property type="match status" value="1"/>
</dbReference>
<dbReference type="InterPro" id="IPR024925">
    <property type="entry name" value="Malonyl_CoA-ACP_transAc"/>
</dbReference>
<reference evidence="7 8" key="1">
    <citation type="submission" date="2016-06" db="EMBL/GenBank/DDBJ databases">
        <title>Genome sequence of Clostridium acetireducens DSM 10703.</title>
        <authorList>
            <person name="Poehlein A."/>
            <person name="Fluechter S."/>
            <person name="Duerre P."/>
            <person name="Daniel R."/>
        </authorList>
    </citation>
    <scope>NUCLEOTIDE SEQUENCE [LARGE SCALE GENOMIC DNA]</scope>
    <source>
        <strain evidence="7 8">DSM 10703</strain>
    </source>
</reference>
<evidence type="ECO:0000256" key="1">
    <source>
        <dbReference type="ARBA" id="ARBA00022679"/>
    </source>
</evidence>
<organism evidence="7 8">
    <name type="scientific">Clostridium acetireducens DSM 10703</name>
    <dbReference type="NCBI Taxonomy" id="1121290"/>
    <lineage>
        <taxon>Bacteria</taxon>
        <taxon>Bacillati</taxon>
        <taxon>Bacillota</taxon>
        <taxon>Clostridia</taxon>
        <taxon>Eubacteriales</taxon>
        <taxon>Clostridiaceae</taxon>
        <taxon>Clostridium</taxon>
    </lineage>
</organism>
<dbReference type="InterPro" id="IPR004410">
    <property type="entry name" value="Malonyl_CoA-ACP_transAc_FabD"/>
</dbReference>
<evidence type="ECO:0000256" key="5">
    <source>
        <dbReference type="PIRSR" id="PIRSR000446-1"/>
    </source>
</evidence>
<dbReference type="InterPro" id="IPR014043">
    <property type="entry name" value="Acyl_transferase_dom"/>
</dbReference>
<dbReference type="GO" id="GO:0005829">
    <property type="term" value="C:cytosol"/>
    <property type="evidence" value="ECO:0007669"/>
    <property type="project" value="TreeGrafter"/>
</dbReference>
<dbReference type="EMBL" id="LZFO01000010">
    <property type="protein sequence ID" value="OFI06621.1"/>
    <property type="molecule type" value="Genomic_DNA"/>
</dbReference>
<proteinExistence type="inferred from homology"/>
<keyword evidence="1 4" id="KW-0808">Transferase</keyword>
<evidence type="ECO:0000256" key="4">
    <source>
        <dbReference type="PIRNR" id="PIRNR000446"/>
    </source>
</evidence>
<comment type="caution">
    <text evidence="7">The sequence shown here is derived from an EMBL/GenBank/DDBJ whole genome shotgun (WGS) entry which is preliminary data.</text>
</comment>
<dbReference type="GO" id="GO:0004314">
    <property type="term" value="F:[acyl-carrier-protein] S-malonyltransferase activity"/>
    <property type="evidence" value="ECO:0007669"/>
    <property type="project" value="UniProtKB-EC"/>
</dbReference>
<keyword evidence="2 4" id="KW-0012">Acyltransferase</keyword>
<dbReference type="FunFam" id="3.30.70.250:FF:000001">
    <property type="entry name" value="Malonyl CoA-acyl carrier protein transacylase"/>
    <property type="match status" value="1"/>
</dbReference>
<sequence>MTKFGFLFSGQGAQYIGMGKDLADNFKCCKEVFQSADEALNFSISNICFNGSKELLDKTENTQPAILTTSIAALKAIEVYDIKPSIVAGLSLGEYSALVCSKALEFEDAVKLVKKRGKYMQEAVPEGKGTMAAIIGIDKDTIISVCDKVSKKGIVEPANYNCPGQVVISGEIEAVDMACNELKKQGAKTVKLAVSGPFHSSMLMPAAIKLEKELKNVTINQLEVPVITNVTGDFIEENSKIKSYLKKQVMTTVLWENTINKMIEEGIDTFIEIGPGKVLSTFVKKINRKIKVLNIEDIKSLNRALEKLQKS</sequence>
<evidence type="ECO:0000259" key="6">
    <source>
        <dbReference type="SMART" id="SM00827"/>
    </source>
</evidence>
<dbReference type="Pfam" id="PF00698">
    <property type="entry name" value="Acyl_transf_1"/>
    <property type="match status" value="1"/>
</dbReference>
<dbReference type="Proteomes" id="UP000175744">
    <property type="component" value="Unassembled WGS sequence"/>
</dbReference>
<dbReference type="SUPFAM" id="SSF55048">
    <property type="entry name" value="Probable ACP-binding domain of malonyl-CoA ACP transacylase"/>
    <property type="match status" value="1"/>
</dbReference>
<dbReference type="InterPro" id="IPR001227">
    <property type="entry name" value="Ac_transferase_dom_sf"/>
</dbReference>
<feature type="domain" description="Malonyl-CoA:ACP transacylase (MAT)" evidence="6">
    <location>
        <begin position="7"/>
        <end position="305"/>
    </location>
</feature>
<dbReference type="PATRIC" id="fig|1121290.3.peg.967"/>
<dbReference type="AlphaFoldDB" id="A0A1E8EZN8"/>
<dbReference type="OrthoDB" id="9805460at2"/>
<dbReference type="PANTHER" id="PTHR42681">
    <property type="entry name" value="MALONYL-COA-ACYL CARRIER PROTEIN TRANSACYLASE, MITOCHONDRIAL"/>
    <property type="match status" value="1"/>
</dbReference>
<evidence type="ECO:0000256" key="2">
    <source>
        <dbReference type="ARBA" id="ARBA00023315"/>
    </source>
</evidence>
<accession>A0A1E8EZN8</accession>
<dbReference type="InterPro" id="IPR016035">
    <property type="entry name" value="Acyl_Trfase/lysoPLipase"/>
</dbReference>
<evidence type="ECO:0000313" key="8">
    <source>
        <dbReference type="Proteomes" id="UP000175744"/>
    </source>
</evidence>